<name>A0ACC2RVI9_9FUNG</name>
<gene>
    <name evidence="1" type="ORF">DSO57_1018482</name>
</gene>
<organism evidence="1 2">
    <name type="scientific">Entomophthora muscae</name>
    <dbReference type="NCBI Taxonomy" id="34485"/>
    <lineage>
        <taxon>Eukaryota</taxon>
        <taxon>Fungi</taxon>
        <taxon>Fungi incertae sedis</taxon>
        <taxon>Zoopagomycota</taxon>
        <taxon>Entomophthoromycotina</taxon>
        <taxon>Entomophthoromycetes</taxon>
        <taxon>Entomophthorales</taxon>
        <taxon>Entomophthoraceae</taxon>
        <taxon>Entomophthora</taxon>
    </lineage>
</organism>
<accession>A0ACC2RVI9</accession>
<evidence type="ECO:0000313" key="1">
    <source>
        <dbReference type="EMBL" id="KAJ9054066.1"/>
    </source>
</evidence>
<evidence type="ECO:0000313" key="2">
    <source>
        <dbReference type="Proteomes" id="UP001165960"/>
    </source>
</evidence>
<keyword evidence="2" id="KW-1185">Reference proteome</keyword>
<dbReference type="EMBL" id="QTSX02006470">
    <property type="protein sequence ID" value="KAJ9054066.1"/>
    <property type="molecule type" value="Genomic_DNA"/>
</dbReference>
<reference evidence="1" key="1">
    <citation type="submission" date="2022-04" db="EMBL/GenBank/DDBJ databases">
        <title>Genome of the entomopathogenic fungus Entomophthora muscae.</title>
        <authorList>
            <person name="Elya C."/>
            <person name="Lovett B.R."/>
            <person name="Lee E."/>
            <person name="Macias A.M."/>
            <person name="Hajek A.E."/>
            <person name="De Bivort B.L."/>
            <person name="Kasson M.T."/>
            <person name="De Fine Licht H.H."/>
            <person name="Stajich J.E."/>
        </authorList>
    </citation>
    <scope>NUCLEOTIDE SEQUENCE</scope>
    <source>
        <strain evidence="1">Berkeley</strain>
    </source>
</reference>
<sequence length="69" mass="7240">MPGLAACLRMPAASQPAWARLPPTSQLLPASPHTPACSCPPPSQPAPTRHCQPVPHPARQMGKLLKGET</sequence>
<protein>
    <submittedName>
        <fullName evidence="1">Uncharacterized protein</fullName>
    </submittedName>
</protein>
<proteinExistence type="predicted"/>
<dbReference type="Proteomes" id="UP001165960">
    <property type="component" value="Unassembled WGS sequence"/>
</dbReference>
<comment type="caution">
    <text evidence="1">The sequence shown here is derived from an EMBL/GenBank/DDBJ whole genome shotgun (WGS) entry which is preliminary data.</text>
</comment>